<evidence type="ECO:0000313" key="1">
    <source>
        <dbReference type="EMBL" id="JAD31598.1"/>
    </source>
</evidence>
<dbReference type="EMBL" id="GBRH01266297">
    <property type="protein sequence ID" value="JAD31598.1"/>
    <property type="molecule type" value="Transcribed_RNA"/>
</dbReference>
<sequence>MNSQIDQVPT</sequence>
<reference evidence="1" key="2">
    <citation type="journal article" date="2015" name="Data Brief">
        <title>Shoot transcriptome of the giant reed, Arundo donax.</title>
        <authorList>
            <person name="Barrero R.A."/>
            <person name="Guerrero F.D."/>
            <person name="Moolhuijzen P."/>
            <person name="Goolsby J.A."/>
            <person name="Tidwell J."/>
            <person name="Bellgard S.E."/>
            <person name="Bellgard M.I."/>
        </authorList>
    </citation>
    <scope>NUCLEOTIDE SEQUENCE</scope>
    <source>
        <tissue evidence="1">Shoot tissue taken approximately 20 cm above the soil surface</tissue>
    </source>
</reference>
<accession>A0A0A8Z1T0</accession>
<name>A0A0A8Z1T0_ARUDO</name>
<organism evidence="1">
    <name type="scientific">Arundo donax</name>
    <name type="common">Giant reed</name>
    <name type="synonym">Donax arundinaceus</name>
    <dbReference type="NCBI Taxonomy" id="35708"/>
    <lineage>
        <taxon>Eukaryota</taxon>
        <taxon>Viridiplantae</taxon>
        <taxon>Streptophyta</taxon>
        <taxon>Embryophyta</taxon>
        <taxon>Tracheophyta</taxon>
        <taxon>Spermatophyta</taxon>
        <taxon>Magnoliopsida</taxon>
        <taxon>Liliopsida</taxon>
        <taxon>Poales</taxon>
        <taxon>Poaceae</taxon>
        <taxon>PACMAD clade</taxon>
        <taxon>Arundinoideae</taxon>
        <taxon>Arundineae</taxon>
        <taxon>Arundo</taxon>
    </lineage>
</organism>
<proteinExistence type="predicted"/>
<reference evidence="1" key="1">
    <citation type="submission" date="2014-09" db="EMBL/GenBank/DDBJ databases">
        <authorList>
            <person name="Magalhaes I.L.F."/>
            <person name="Oliveira U."/>
            <person name="Santos F.R."/>
            <person name="Vidigal T.H.D.A."/>
            <person name="Brescovit A.D."/>
            <person name="Santos A.J."/>
        </authorList>
    </citation>
    <scope>NUCLEOTIDE SEQUENCE</scope>
    <source>
        <tissue evidence="1">Shoot tissue taken approximately 20 cm above the soil surface</tissue>
    </source>
</reference>
<protein>
    <submittedName>
        <fullName evidence="1">Uncharacterized protein</fullName>
    </submittedName>
</protein>